<organism evidence="3 4">
    <name type="scientific">Corallococcus exiguus</name>
    <dbReference type="NCBI Taxonomy" id="83462"/>
    <lineage>
        <taxon>Bacteria</taxon>
        <taxon>Pseudomonadati</taxon>
        <taxon>Myxococcota</taxon>
        <taxon>Myxococcia</taxon>
        <taxon>Myxococcales</taxon>
        <taxon>Cystobacterineae</taxon>
        <taxon>Myxococcaceae</taxon>
        <taxon>Corallococcus</taxon>
    </lineage>
</organism>
<keyword evidence="2" id="KW-0472">Membrane</keyword>
<comment type="caution">
    <text evidence="3">The sequence shown here is derived from an EMBL/GenBank/DDBJ whole genome shotgun (WGS) entry which is preliminary data.</text>
</comment>
<gene>
    <name evidence="3" type="ORF">GTZ93_31610</name>
</gene>
<dbReference type="Proteomes" id="UP000537825">
    <property type="component" value="Unassembled WGS sequence"/>
</dbReference>
<feature type="region of interest" description="Disordered" evidence="1">
    <location>
        <begin position="140"/>
        <end position="193"/>
    </location>
</feature>
<dbReference type="RefSeq" id="WP_139916016.1">
    <property type="nucleotide sequence ID" value="NZ_CBCSLE010000001.1"/>
</dbReference>
<evidence type="ECO:0000256" key="2">
    <source>
        <dbReference type="SAM" id="Phobius"/>
    </source>
</evidence>
<feature type="region of interest" description="Disordered" evidence="1">
    <location>
        <begin position="1"/>
        <end position="27"/>
    </location>
</feature>
<dbReference type="AlphaFoldDB" id="A0A7X4YF90"/>
<sequence length="193" mass="21006">MSRSQPRPAQPSLEAMTDAVRSPDATRADTDLLIASLRRAPTEEETSRARADLLLELLAPDHPLGDRAGREGVTVRQAAKDALLDLGHPYALELPPEVLAREARRRTRLGGFGVAVATASMLYQSGLFYAFLLHDGVVHNQHSSHRPPEQLTRDRVVPCWRTRLSSSTPGPAQRKAPGREHSDQPPHPGGGGL</sequence>
<keyword evidence="4" id="KW-1185">Reference proteome</keyword>
<feature type="compositionally biased region" description="Basic and acidic residues" evidence="1">
    <location>
        <begin position="146"/>
        <end position="156"/>
    </location>
</feature>
<accession>A0A7X4YF90</accession>
<protein>
    <submittedName>
        <fullName evidence="3">Uncharacterized protein</fullName>
    </submittedName>
</protein>
<reference evidence="3 4" key="1">
    <citation type="submission" date="2020-01" db="EMBL/GenBank/DDBJ databases">
        <title>The draft genome sequence of Corallococcus exiguus DSM 14696.</title>
        <authorList>
            <person name="Zhang X."/>
            <person name="Zhu H."/>
        </authorList>
    </citation>
    <scope>NUCLEOTIDE SEQUENCE [LARGE SCALE GENOMIC DNA]</scope>
    <source>
        <strain evidence="3 4">DSM 14696</strain>
    </source>
</reference>
<evidence type="ECO:0000256" key="1">
    <source>
        <dbReference type="SAM" id="MobiDB-lite"/>
    </source>
</evidence>
<keyword evidence="2" id="KW-1133">Transmembrane helix</keyword>
<keyword evidence="2" id="KW-0812">Transmembrane</keyword>
<feature type="transmembrane region" description="Helical" evidence="2">
    <location>
        <begin position="109"/>
        <end position="132"/>
    </location>
</feature>
<evidence type="ECO:0000313" key="3">
    <source>
        <dbReference type="EMBL" id="NBC44363.1"/>
    </source>
</evidence>
<dbReference type="EMBL" id="JAAAPK010000010">
    <property type="protein sequence ID" value="NBC44363.1"/>
    <property type="molecule type" value="Genomic_DNA"/>
</dbReference>
<name>A0A7X4YF90_9BACT</name>
<proteinExistence type="predicted"/>
<evidence type="ECO:0000313" key="4">
    <source>
        <dbReference type="Proteomes" id="UP000537825"/>
    </source>
</evidence>